<dbReference type="OrthoDB" id="9798407at2"/>
<keyword evidence="3" id="KW-1185">Reference proteome</keyword>
<dbReference type="AlphaFoldDB" id="A0A365XVT6"/>
<dbReference type="InterPro" id="IPR019546">
    <property type="entry name" value="TAT_signal_bac_arc"/>
</dbReference>
<evidence type="ECO:0000259" key="1">
    <source>
        <dbReference type="Pfam" id="PF01261"/>
    </source>
</evidence>
<keyword evidence="2" id="KW-0413">Isomerase</keyword>
<dbReference type="EMBL" id="QFFJ01000002">
    <property type="protein sequence ID" value="RBL90482.1"/>
    <property type="molecule type" value="Genomic_DNA"/>
</dbReference>
<proteinExistence type="predicted"/>
<organism evidence="2 3">
    <name type="scientific">Chitinophaga flava</name>
    <dbReference type="NCBI Taxonomy" id="2259036"/>
    <lineage>
        <taxon>Bacteria</taxon>
        <taxon>Pseudomonadati</taxon>
        <taxon>Bacteroidota</taxon>
        <taxon>Chitinophagia</taxon>
        <taxon>Chitinophagales</taxon>
        <taxon>Chitinophagaceae</taxon>
        <taxon>Chitinophaga</taxon>
    </lineage>
</organism>
<dbReference type="Proteomes" id="UP000253410">
    <property type="component" value="Unassembled WGS sequence"/>
</dbReference>
<evidence type="ECO:0000313" key="3">
    <source>
        <dbReference type="Proteomes" id="UP000253410"/>
    </source>
</evidence>
<dbReference type="InterPro" id="IPR036237">
    <property type="entry name" value="Xyl_isomerase-like_sf"/>
</dbReference>
<dbReference type="PANTHER" id="PTHR12110:SF41">
    <property type="entry name" value="INOSOSE DEHYDRATASE"/>
    <property type="match status" value="1"/>
</dbReference>
<dbReference type="Gene3D" id="3.20.20.150">
    <property type="entry name" value="Divalent-metal-dependent TIM barrel enzymes"/>
    <property type="match status" value="1"/>
</dbReference>
<dbReference type="GO" id="GO:0016853">
    <property type="term" value="F:isomerase activity"/>
    <property type="evidence" value="ECO:0007669"/>
    <property type="project" value="UniProtKB-KW"/>
</dbReference>
<dbReference type="NCBIfam" id="TIGR01409">
    <property type="entry name" value="TAT_signal_seq"/>
    <property type="match status" value="1"/>
</dbReference>
<dbReference type="PROSITE" id="PS51318">
    <property type="entry name" value="TAT"/>
    <property type="match status" value="1"/>
</dbReference>
<reference evidence="2 3" key="1">
    <citation type="submission" date="2018-05" db="EMBL/GenBank/DDBJ databases">
        <title>Chitinophaga sp. K3CV102501T nov., isolated from isolated from a monsoon evergreen broad-leaved forest soil.</title>
        <authorList>
            <person name="Lv Y."/>
        </authorList>
    </citation>
    <scope>NUCLEOTIDE SEQUENCE [LARGE SCALE GENOMIC DNA]</scope>
    <source>
        <strain evidence="2 3">GDMCC 1.1325</strain>
    </source>
</reference>
<dbReference type="PANTHER" id="PTHR12110">
    <property type="entry name" value="HYDROXYPYRUVATE ISOMERASE"/>
    <property type="match status" value="1"/>
</dbReference>
<name>A0A365XVT6_9BACT</name>
<gene>
    <name evidence="2" type="ORF">DF182_28905</name>
</gene>
<evidence type="ECO:0000313" key="2">
    <source>
        <dbReference type="EMBL" id="RBL90482.1"/>
    </source>
</evidence>
<feature type="domain" description="Xylose isomerase-like TIM barrel" evidence="1">
    <location>
        <begin position="59"/>
        <end position="267"/>
    </location>
</feature>
<dbReference type="RefSeq" id="WP_113619229.1">
    <property type="nucleotide sequence ID" value="NZ_QFFJ01000002.1"/>
</dbReference>
<dbReference type="InterPro" id="IPR006311">
    <property type="entry name" value="TAT_signal"/>
</dbReference>
<dbReference type="InterPro" id="IPR013022">
    <property type="entry name" value="Xyl_isomerase-like_TIM-brl"/>
</dbReference>
<dbReference type="InterPro" id="IPR050312">
    <property type="entry name" value="IolE/XylAMocC-like"/>
</dbReference>
<protein>
    <submittedName>
        <fullName evidence="2">Sugar phosphate isomerase/epimerase</fullName>
    </submittedName>
</protein>
<dbReference type="Pfam" id="PF01261">
    <property type="entry name" value="AP_endonuc_2"/>
    <property type="match status" value="1"/>
</dbReference>
<sequence length="303" mass="34771">MKLNTINRRNFLAQSGMAAAAVFISPSAFAVLAKPRFKMGLQLYTIREAMEKDVAGTLKRVARLGYQDVETYGFDPAHIGYYGRSAKDFNLLLKDNGLTTASGHYDLFKYLNVPEAELLSYVDQCIEGAKQLDQKYITWPWLAPEDRSIDKFKLLASKLNTIGTRAKKAGLGFAYHNHDFEFIDHGNINGYQIIMKETDPDLVKLQMDMYWIVRAAKKQPVEFFKQQPGRFVMWHIKDMDRKTEDYTELGRGAIDYTKILPDVSLAGMQYYFLEQGGNFRTGDAMDSITENADFFKHNLRKYL</sequence>
<dbReference type="SUPFAM" id="SSF51658">
    <property type="entry name" value="Xylose isomerase-like"/>
    <property type="match status" value="1"/>
</dbReference>
<accession>A0A365XVT6</accession>
<comment type="caution">
    <text evidence="2">The sequence shown here is derived from an EMBL/GenBank/DDBJ whole genome shotgun (WGS) entry which is preliminary data.</text>
</comment>